<proteinExistence type="predicted"/>
<dbReference type="NCBIfam" id="TIGR04183">
    <property type="entry name" value="Por_Secre_tail"/>
    <property type="match status" value="1"/>
</dbReference>
<accession>A0A7J4XL29</accession>
<dbReference type="AlphaFoldDB" id="A0A7J4XL29"/>
<sequence>MKHNYSTFWLSACFILCLLLCGNVSAQPVTSFEVQRPDFMSEPYELHLMLRVPTSSDTEVGREFYAAYNSETGKYEIHDLEESADFLINVYYSYWQQYAYILPYSFVQRVTVGETMKLDLRNVYHQCNVTVKDYYGNPFSNASLQEYPYGNSYQLDQEGQLRFYMPNGTYDFSISASGYSPLKKSITMAGADRNVTFTLDDYRKVNFKVTDHKGDAMAYANVMVEEDRSSFSVQTNEEGEATMFLTDGNYEVCLSATGYWSLNKELVVNSATETVSLSFEGYKHLSFKVKNGENMDIHVSHFYLYTQGEDYSSSISGDSYYMPEGLYMYEVNFNATSAQYGLIQVGNSDIEKTFDFSGYKKAIIECSQDVRFINVYDPAKEEYEPIWNISFPDYAGPEGGETPGQADRTAIVYLLAGEYEINGHDTPQTGMKIQLNQSEQRFIYNTQALNLLDVELNFINSPVDTDELNSWYAYFIPKGYKGSISGSSYSLQIPAGEYSYTVEHDAYNGYGFMKEGNCKVDAANRVLNVDLKDYHCVSFNVSTPDGVEVEYPIVELFKDGEPFMSGEGREYLFENGNYKALVWDEDETEVFQKWVSFTVSGKDQIIDVRFEHANTSLVFTEVRNEKFEPVENTDVVIAGKTPDYVHKNYALFTSIPCGKNNYTISIGGAQVQAGTIEIKADETLDITFFIDSSATGMNDRTEGKLSMIQQGNKLLLLSENGEPYSVSIYSVNGNKMLERRMNGDGELSVESFGSGVYILQIVKSDHVKTFKFVKK</sequence>
<comment type="caution">
    <text evidence="2">The sequence shown here is derived from an EMBL/GenBank/DDBJ whole genome shotgun (WGS) entry which is preliminary data.</text>
</comment>
<gene>
    <name evidence="2" type="ORF">F3F73_07210</name>
</gene>
<dbReference type="Pfam" id="PF13620">
    <property type="entry name" value="CarboxypepD_reg"/>
    <property type="match status" value="1"/>
</dbReference>
<dbReference type="Gene3D" id="2.60.40.1120">
    <property type="entry name" value="Carboxypeptidase-like, regulatory domain"/>
    <property type="match status" value="2"/>
</dbReference>
<feature type="signal peptide" evidence="1">
    <location>
        <begin position="1"/>
        <end position="26"/>
    </location>
</feature>
<feature type="chain" id="PRO_5029521935" evidence="1">
    <location>
        <begin position="27"/>
        <end position="775"/>
    </location>
</feature>
<name>A0A7J4XL29_9BACE</name>
<evidence type="ECO:0000256" key="1">
    <source>
        <dbReference type="SAM" id="SignalP"/>
    </source>
</evidence>
<evidence type="ECO:0000313" key="2">
    <source>
        <dbReference type="EMBL" id="KAA3767504.1"/>
    </source>
</evidence>
<dbReference type="InterPro" id="IPR008969">
    <property type="entry name" value="CarboxyPept-like_regulatory"/>
</dbReference>
<keyword evidence="1" id="KW-0732">Signal</keyword>
<dbReference type="SUPFAM" id="SSF49464">
    <property type="entry name" value="Carboxypeptidase regulatory domain-like"/>
    <property type="match status" value="2"/>
</dbReference>
<reference evidence="2 3" key="1">
    <citation type="journal article" date="2019" name="Nat. Med.">
        <title>A library of human gut bacterial isolates paired with longitudinal multiomics data enables mechanistic microbiome research.</title>
        <authorList>
            <person name="Poyet M."/>
            <person name="Groussin M."/>
            <person name="Gibbons S.M."/>
            <person name="Avila-Pacheco J."/>
            <person name="Jiang X."/>
            <person name="Kearney S.M."/>
            <person name="Perrotta A.R."/>
            <person name="Berdy B."/>
            <person name="Zhao S."/>
            <person name="Lieberman T.D."/>
            <person name="Swanson P.K."/>
            <person name="Smith M."/>
            <person name="Roesemann S."/>
            <person name="Alexander J.E."/>
            <person name="Rich S.A."/>
            <person name="Livny J."/>
            <person name="Vlamakis H."/>
            <person name="Clish C."/>
            <person name="Bullock K."/>
            <person name="Deik A."/>
            <person name="Scott J."/>
            <person name="Pierce K.A."/>
            <person name="Xavier R.J."/>
            <person name="Alm E.J."/>
        </authorList>
    </citation>
    <scope>NUCLEOTIDE SEQUENCE [LARGE SCALE GENOMIC DNA]</scope>
    <source>
        <strain evidence="2 3">BIOML-A10</strain>
    </source>
</reference>
<dbReference type="RefSeq" id="WP_130059548.1">
    <property type="nucleotide sequence ID" value="NZ_CP081899.1"/>
</dbReference>
<dbReference type="EMBL" id="VWMK01000005">
    <property type="protein sequence ID" value="KAA3767504.1"/>
    <property type="molecule type" value="Genomic_DNA"/>
</dbReference>
<protein>
    <submittedName>
        <fullName evidence="2">T9SS type A sorting domain-containing protein</fullName>
    </submittedName>
</protein>
<evidence type="ECO:0000313" key="3">
    <source>
        <dbReference type="Proteomes" id="UP000422221"/>
    </source>
</evidence>
<dbReference type="InterPro" id="IPR026444">
    <property type="entry name" value="Secre_tail"/>
</dbReference>
<dbReference type="Proteomes" id="UP000422221">
    <property type="component" value="Unassembled WGS sequence"/>
</dbReference>
<organism evidence="2 3">
    <name type="scientific">Bacteroides salyersiae</name>
    <dbReference type="NCBI Taxonomy" id="291644"/>
    <lineage>
        <taxon>Bacteria</taxon>
        <taxon>Pseudomonadati</taxon>
        <taxon>Bacteroidota</taxon>
        <taxon>Bacteroidia</taxon>
        <taxon>Bacteroidales</taxon>
        <taxon>Bacteroidaceae</taxon>
        <taxon>Bacteroides</taxon>
    </lineage>
</organism>